<organism evidence="2 3">
    <name type="scientific">Culex pipiens pipiens</name>
    <name type="common">Northern house mosquito</name>
    <dbReference type="NCBI Taxonomy" id="38569"/>
    <lineage>
        <taxon>Eukaryota</taxon>
        <taxon>Metazoa</taxon>
        <taxon>Ecdysozoa</taxon>
        <taxon>Arthropoda</taxon>
        <taxon>Hexapoda</taxon>
        <taxon>Insecta</taxon>
        <taxon>Pterygota</taxon>
        <taxon>Neoptera</taxon>
        <taxon>Endopterygota</taxon>
        <taxon>Diptera</taxon>
        <taxon>Nematocera</taxon>
        <taxon>Culicoidea</taxon>
        <taxon>Culicidae</taxon>
        <taxon>Culicinae</taxon>
        <taxon>Culicini</taxon>
        <taxon>Culex</taxon>
        <taxon>Culex</taxon>
    </lineage>
</organism>
<evidence type="ECO:0000313" key="3">
    <source>
        <dbReference type="Proteomes" id="UP001562425"/>
    </source>
</evidence>
<gene>
    <name evidence="2" type="ORF">pipiens_011266</name>
</gene>
<name>A0ABD1D707_CULPP</name>
<reference evidence="2 3" key="1">
    <citation type="submission" date="2024-05" db="EMBL/GenBank/DDBJ databases">
        <title>Culex pipiens pipiens assembly and annotation.</title>
        <authorList>
            <person name="Alout H."/>
            <person name="Durand T."/>
        </authorList>
    </citation>
    <scope>NUCLEOTIDE SEQUENCE [LARGE SCALE GENOMIC DNA]</scope>
    <source>
        <strain evidence="2">HA-2024</strain>
        <tissue evidence="2">Whole body</tissue>
    </source>
</reference>
<dbReference type="EMBL" id="JBEHCU010007157">
    <property type="protein sequence ID" value="KAL1395423.1"/>
    <property type="molecule type" value="Genomic_DNA"/>
</dbReference>
<keyword evidence="3" id="KW-1185">Reference proteome</keyword>
<protein>
    <submittedName>
        <fullName evidence="2">Uncharacterized protein</fullName>
    </submittedName>
</protein>
<dbReference type="Proteomes" id="UP001562425">
    <property type="component" value="Unassembled WGS sequence"/>
</dbReference>
<sequence>MLILDSAQRSLEPASSEGSPHRPTLHPGIVAADGLFGSWGNLVYKSSRKCATGMRKSNAESSALAESHSGFGHGTKSSTHTALFVFIRSVKTCGERTLGQKAVLLGFAKGLLSGGDRKLGNAGTTSCSTLRV</sequence>
<evidence type="ECO:0000313" key="2">
    <source>
        <dbReference type="EMBL" id="KAL1395423.1"/>
    </source>
</evidence>
<evidence type="ECO:0000256" key="1">
    <source>
        <dbReference type="SAM" id="MobiDB-lite"/>
    </source>
</evidence>
<comment type="caution">
    <text evidence="2">The sequence shown here is derived from an EMBL/GenBank/DDBJ whole genome shotgun (WGS) entry which is preliminary data.</text>
</comment>
<feature type="region of interest" description="Disordered" evidence="1">
    <location>
        <begin position="55"/>
        <end position="77"/>
    </location>
</feature>
<proteinExistence type="predicted"/>
<accession>A0ABD1D707</accession>
<dbReference type="AlphaFoldDB" id="A0ABD1D707"/>
<feature type="region of interest" description="Disordered" evidence="1">
    <location>
        <begin position="1"/>
        <end position="26"/>
    </location>
</feature>